<feature type="transmembrane region" description="Helical" evidence="6">
    <location>
        <begin position="20"/>
        <end position="39"/>
    </location>
</feature>
<keyword evidence="6" id="KW-0769">Symport</keyword>
<comment type="similarity">
    <text evidence="6">Belongs to the dicarboxylate/amino acid:cation symporter (DAACS) (TC 2.A.23) family.</text>
</comment>
<sequence length="259" mass="28558">MLVRPHNENICPLGLPGELFMRALNFSVIPLLACNIVAVTANLKPSEQGMIALLSILYCIVMNLLGSFIGLVTTVLINPGGRFGVLSLHGANRLTSAGKLSMVDVFPDFLRFLELITISSHFAVVPDSLIILNWWLVFIRVIYRLGDLLYPWLQEYPILRGIPVLLLLFNEGGCTNDIVQDIDVELTSSRQFMSEKTVTTYTPVESVMNTNVTTNVTVVYQRTVGVTSGPNILGEFLACGCQNHMIELKHISDSETGTT</sequence>
<keyword evidence="3 6" id="KW-0812">Transmembrane</keyword>
<keyword evidence="2 6" id="KW-0813">Transport</keyword>
<evidence type="ECO:0000256" key="3">
    <source>
        <dbReference type="ARBA" id="ARBA00022692"/>
    </source>
</evidence>
<dbReference type="GO" id="GO:0015175">
    <property type="term" value="F:neutral L-amino acid transmembrane transporter activity"/>
    <property type="evidence" value="ECO:0007669"/>
    <property type="project" value="TreeGrafter"/>
</dbReference>
<feature type="transmembrane region" description="Helical" evidence="6">
    <location>
        <begin position="51"/>
        <end position="77"/>
    </location>
</feature>
<keyword evidence="4 6" id="KW-1133">Transmembrane helix</keyword>
<gene>
    <name evidence="7" type="ORF">DEA37_0011876</name>
</gene>
<comment type="caution">
    <text evidence="7">The sequence shown here is derived from an EMBL/GenBank/DDBJ whole genome shotgun (WGS) entry which is preliminary data.</text>
</comment>
<evidence type="ECO:0000256" key="6">
    <source>
        <dbReference type="RuleBase" id="RU361216"/>
    </source>
</evidence>
<evidence type="ECO:0000256" key="4">
    <source>
        <dbReference type="ARBA" id="ARBA00022989"/>
    </source>
</evidence>
<dbReference type="InterPro" id="IPR036458">
    <property type="entry name" value="Na:dicarbo_symporter_sf"/>
</dbReference>
<dbReference type="GO" id="GO:0005886">
    <property type="term" value="C:plasma membrane"/>
    <property type="evidence" value="ECO:0007669"/>
    <property type="project" value="TreeGrafter"/>
</dbReference>
<comment type="caution">
    <text evidence="6">Lacks conserved residue(s) required for the propagation of feature annotation.</text>
</comment>
<comment type="subcellular location">
    <subcellularLocation>
        <location evidence="1 6">Membrane</location>
        <topology evidence="1 6">Multi-pass membrane protein</topology>
    </subcellularLocation>
</comment>
<proteinExistence type="inferred from homology"/>
<name>A0A5J4P2U3_9TREM</name>
<dbReference type="Pfam" id="PF00375">
    <property type="entry name" value="SDF"/>
    <property type="match status" value="1"/>
</dbReference>
<evidence type="ECO:0000256" key="2">
    <source>
        <dbReference type="ARBA" id="ARBA00022448"/>
    </source>
</evidence>
<dbReference type="InterPro" id="IPR001991">
    <property type="entry name" value="Na-dicarboxylate_symporter"/>
</dbReference>
<keyword evidence="5 6" id="KW-0472">Membrane</keyword>
<evidence type="ECO:0000313" key="8">
    <source>
        <dbReference type="Proteomes" id="UP000324629"/>
    </source>
</evidence>
<dbReference type="Proteomes" id="UP000324629">
    <property type="component" value="Unassembled WGS sequence"/>
</dbReference>
<evidence type="ECO:0000256" key="5">
    <source>
        <dbReference type="ARBA" id="ARBA00023136"/>
    </source>
</evidence>
<dbReference type="EMBL" id="QNGE01000126">
    <property type="protein sequence ID" value="KAA3681800.1"/>
    <property type="molecule type" value="Genomic_DNA"/>
</dbReference>
<dbReference type="AlphaFoldDB" id="A0A5J4P2U3"/>
<dbReference type="Gene3D" id="1.10.3860.10">
    <property type="entry name" value="Sodium:dicarboxylate symporter"/>
    <property type="match status" value="1"/>
</dbReference>
<dbReference type="InterPro" id="IPR050746">
    <property type="entry name" value="DAACS"/>
</dbReference>
<dbReference type="SUPFAM" id="SSF118215">
    <property type="entry name" value="Proton glutamate symport protein"/>
    <property type="match status" value="1"/>
</dbReference>
<dbReference type="PANTHER" id="PTHR11958">
    <property type="entry name" value="SODIUM/DICARBOXYLATE SYMPORTER-RELATED"/>
    <property type="match status" value="1"/>
</dbReference>
<evidence type="ECO:0000313" key="7">
    <source>
        <dbReference type="EMBL" id="KAA3681800.1"/>
    </source>
</evidence>
<protein>
    <recommendedName>
        <fullName evidence="6">Amino acid transporter</fullName>
    </recommendedName>
</protein>
<reference evidence="7 8" key="1">
    <citation type="journal article" date="2019" name="Gigascience">
        <title>Whole-genome sequence of the oriental lung fluke Paragonimus westermani.</title>
        <authorList>
            <person name="Oey H."/>
            <person name="Zakrzewski M."/>
            <person name="Narain K."/>
            <person name="Devi K.R."/>
            <person name="Agatsuma T."/>
            <person name="Nawaratna S."/>
            <person name="Gobert G.N."/>
            <person name="Jones M.K."/>
            <person name="Ragan M.A."/>
            <person name="McManus D.P."/>
            <person name="Krause L."/>
        </authorList>
    </citation>
    <scope>NUCLEOTIDE SEQUENCE [LARGE SCALE GENOMIC DNA]</scope>
    <source>
        <strain evidence="7 8">IND2009</strain>
    </source>
</reference>
<organism evidence="7 8">
    <name type="scientific">Paragonimus westermani</name>
    <dbReference type="NCBI Taxonomy" id="34504"/>
    <lineage>
        <taxon>Eukaryota</taxon>
        <taxon>Metazoa</taxon>
        <taxon>Spiralia</taxon>
        <taxon>Lophotrochozoa</taxon>
        <taxon>Platyhelminthes</taxon>
        <taxon>Trematoda</taxon>
        <taxon>Digenea</taxon>
        <taxon>Plagiorchiida</taxon>
        <taxon>Troglotremata</taxon>
        <taxon>Troglotrematidae</taxon>
        <taxon>Paragonimus</taxon>
    </lineage>
</organism>
<evidence type="ECO:0000256" key="1">
    <source>
        <dbReference type="ARBA" id="ARBA00004141"/>
    </source>
</evidence>
<dbReference type="GO" id="GO:0015501">
    <property type="term" value="F:glutamate:sodium symporter activity"/>
    <property type="evidence" value="ECO:0007669"/>
    <property type="project" value="TreeGrafter"/>
</dbReference>
<feature type="transmembrane region" description="Helical" evidence="6">
    <location>
        <begin position="122"/>
        <end position="143"/>
    </location>
</feature>
<dbReference type="PANTHER" id="PTHR11958:SF99">
    <property type="entry name" value="SODIUM-DEPENDENT EXCITATORY AMINO ACID TRANSPORTER GLT-6-RELATED"/>
    <property type="match status" value="1"/>
</dbReference>
<keyword evidence="8" id="KW-1185">Reference proteome</keyword>
<accession>A0A5J4P2U3</accession>
<dbReference type="GO" id="GO:0005313">
    <property type="term" value="F:L-glutamate transmembrane transporter activity"/>
    <property type="evidence" value="ECO:0007669"/>
    <property type="project" value="TreeGrafter"/>
</dbReference>